<proteinExistence type="predicted"/>
<keyword evidence="3" id="KW-1185">Reference proteome</keyword>
<comment type="caution">
    <text evidence="2">The sequence shown here is derived from an EMBL/GenBank/DDBJ whole genome shotgun (WGS) entry which is preliminary data.</text>
</comment>
<dbReference type="Proteomes" id="UP001274896">
    <property type="component" value="Unassembled WGS sequence"/>
</dbReference>
<feature type="compositionally biased region" description="Low complexity" evidence="1">
    <location>
        <begin position="163"/>
        <end position="177"/>
    </location>
</feature>
<feature type="region of interest" description="Disordered" evidence="1">
    <location>
        <begin position="353"/>
        <end position="388"/>
    </location>
</feature>
<dbReference type="PANTHER" id="PTHR36869">
    <property type="entry name" value="CHROMOSOME 16 OPEN READING FRAME 46"/>
    <property type="match status" value="1"/>
</dbReference>
<name>A0AAE0RBL1_9TELE</name>
<feature type="region of interest" description="Disordered" evidence="1">
    <location>
        <begin position="155"/>
        <end position="187"/>
    </location>
</feature>
<evidence type="ECO:0000313" key="2">
    <source>
        <dbReference type="EMBL" id="KAK3549117.1"/>
    </source>
</evidence>
<sequence>MNRLRRAHRVEAGRRTHRHAVLHCGRAPTPQPHDDAFHPPLGSGRMDVDETTESLEKPDCKTRLHKLSRRIVEVLLDISEENLKEQEAYEIPNQTGWDEASQGWGQCSPFSCLFIAQQKSKTHKPEISASHCVLCTDLKDLKLSEIVGPSHAASDASYEISEEPSSNVSPSSLELLNGTPSTITCTSSSEEESSVIALKGKSIRKDLLGNKLLFKSEPYTPDKLLPHLPQPDAPYLLLKERNVGKVALLGRVMVLPPVKVPKNSNAIPKSSSISKRREDSAGTRPVIVSEKAVSGVDEDQEKSVVISYSSPTVGTSQGSVPSMQGPTQHQYHLLSALSISRRYQIPINTMAETQPSANSLPERNVRQEEPIRSPVRQNSGHRSRLGLKEKSLRRAEPELPMLLGTRVQIPVSTQRLL</sequence>
<dbReference type="InterPro" id="IPR027836">
    <property type="entry name" value="DUF4529"/>
</dbReference>
<organism evidence="2 3">
    <name type="scientific">Hemibagrus guttatus</name>
    <dbReference type="NCBI Taxonomy" id="175788"/>
    <lineage>
        <taxon>Eukaryota</taxon>
        <taxon>Metazoa</taxon>
        <taxon>Chordata</taxon>
        <taxon>Craniata</taxon>
        <taxon>Vertebrata</taxon>
        <taxon>Euteleostomi</taxon>
        <taxon>Actinopterygii</taxon>
        <taxon>Neopterygii</taxon>
        <taxon>Teleostei</taxon>
        <taxon>Ostariophysi</taxon>
        <taxon>Siluriformes</taxon>
        <taxon>Bagridae</taxon>
        <taxon>Hemibagrus</taxon>
    </lineage>
</organism>
<accession>A0AAE0RBL1</accession>
<dbReference type="AlphaFoldDB" id="A0AAE0RBL1"/>
<evidence type="ECO:0000313" key="3">
    <source>
        <dbReference type="Proteomes" id="UP001274896"/>
    </source>
</evidence>
<gene>
    <name evidence="2" type="ORF">QTP70_032572</name>
</gene>
<dbReference type="Pfam" id="PF15032">
    <property type="entry name" value="DUF4529"/>
    <property type="match status" value="1"/>
</dbReference>
<reference evidence="2" key="1">
    <citation type="submission" date="2023-06" db="EMBL/GenBank/DDBJ databases">
        <title>Male Hemibagrus guttatus genome.</title>
        <authorList>
            <person name="Bian C."/>
        </authorList>
    </citation>
    <scope>NUCLEOTIDE SEQUENCE</scope>
    <source>
        <strain evidence="2">Male_cb2023</strain>
        <tissue evidence="2">Muscle</tissue>
    </source>
</reference>
<dbReference type="PANTHER" id="PTHR36869:SF1">
    <property type="entry name" value="CHROMOSOME 16 OPEN READING FRAME 46"/>
    <property type="match status" value="1"/>
</dbReference>
<evidence type="ECO:0000256" key="1">
    <source>
        <dbReference type="SAM" id="MobiDB-lite"/>
    </source>
</evidence>
<protein>
    <submittedName>
        <fullName evidence="2">Uncharacterized protein</fullName>
    </submittedName>
</protein>
<dbReference type="EMBL" id="JAUCMX010000004">
    <property type="protein sequence ID" value="KAK3549117.1"/>
    <property type="molecule type" value="Genomic_DNA"/>
</dbReference>